<evidence type="ECO:0000313" key="1">
    <source>
        <dbReference type="EMBL" id="KOH46065.1"/>
    </source>
</evidence>
<name>A0A0L8VC55_9BACT</name>
<reference evidence="2" key="1">
    <citation type="submission" date="2015-07" db="EMBL/GenBank/DDBJ databases">
        <title>Genome sequencing of Sunxiuqinia dokdonensis strain SK.</title>
        <authorList>
            <person name="Ahn S."/>
            <person name="Kim B.-C."/>
        </authorList>
    </citation>
    <scope>NUCLEOTIDE SEQUENCE [LARGE SCALE GENOMIC DNA]</scope>
    <source>
        <strain evidence="2">SK</strain>
    </source>
</reference>
<organism evidence="1 2">
    <name type="scientific">Sunxiuqinia dokdonensis</name>
    <dbReference type="NCBI Taxonomy" id="1409788"/>
    <lineage>
        <taxon>Bacteria</taxon>
        <taxon>Pseudomonadati</taxon>
        <taxon>Bacteroidota</taxon>
        <taxon>Bacteroidia</taxon>
        <taxon>Marinilabiliales</taxon>
        <taxon>Prolixibacteraceae</taxon>
        <taxon>Sunxiuqinia</taxon>
    </lineage>
</organism>
<dbReference type="Proteomes" id="UP000036958">
    <property type="component" value="Unassembled WGS sequence"/>
</dbReference>
<evidence type="ECO:0000313" key="2">
    <source>
        <dbReference type="Proteomes" id="UP000036958"/>
    </source>
</evidence>
<gene>
    <name evidence="1" type="ORF">NC99_10900</name>
</gene>
<comment type="caution">
    <text evidence="1">The sequence shown here is derived from an EMBL/GenBank/DDBJ whole genome shotgun (WGS) entry which is preliminary data.</text>
</comment>
<protein>
    <submittedName>
        <fullName evidence="1">Uncharacterized protein</fullName>
    </submittedName>
</protein>
<keyword evidence="2" id="KW-1185">Reference proteome</keyword>
<proteinExistence type="predicted"/>
<dbReference type="AlphaFoldDB" id="A0A0L8VC55"/>
<accession>A0A0L8VC55</accession>
<dbReference type="EMBL" id="LGIA01000046">
    <property type="protein sequence ID" value="KOH46065.1"/>
    <property type="molecule type" value="Genomic_DNA"/>
</dbReference>
<sequence length="79" mass="8734">MIPNESKVESSSTYWFLMDASGTSVTTTQVSSPDDLCPDKLEDPDCAREYSESQTEVIAGVRSVKASEVNNHIDFRSKD</sequence>